<organism evidence="1 2">
    <name type="scientific">Desulfobacter latus</name>
    <dbReference type="NCBI Taxonomy" id="2292"/>
    <lineage>
        <taxon>Bacteria</taxon>
        <taxon>Pseudomonadati</taxon>
        <taxon>Thermodesulfobacteriota</taxon>
        <taxon>Desulfobacteria</taxon>
        <taxon>Desulfobacterales</taxon>
        <taxon>Desulfobacteraceae</taxon>
        <taxon>Desulfobacter</taxon>
    </lineage>
</organism>
<dbReference type="Proteomes" id="UP000553343">
    <property type="component" value="Unassembled WGS sequence"/>
</dbReference>
<evidence type="ECO:0008006" key="3">
    <source>
        <dbReference type="Google" id="ProtNLM"/>
    </source>
</evidence>
<evidence type="ECO:0000313" key="1">
    <source>
        <dbReference type="EMBL" id="NWH04211.1"/>
    </source>
</evidence>
<dbReference type="AlphaFoldDB" id="A0A850SZK7"/>
<keyword evidence="2" id="KW-1185">Reference proteome</keyword>
<comment type="caution">
    <text evidence="1">The sequence shown here is derived from an EMBL/GenBank/DDBJ whole genome shotgun (WGS) entry which is preliminary data.</text>
</comment>
<name>A0A850SZK7_9BACT</name>
<dbReference type="EMBL" id="JACADJ010000009">
    <property type="protein sequence ID" value="NWH04211.1"/>
    <property type="molecule type" value="Genomic_DNA"/>
</dbReference>
<protein>
    <recommendedName>
        <fullName evidence="3">Transposase</fullName>
    </recommendedName>
</protein>
<accession>A0A850SZK7</accession>
<proteinExistence type="predicted"/>
<reference evidence="1 2" key="1">
    <citation type="submission" date="2020-06" db="EMBL/GenBank/DDBJ databases">
        <title>High-quality draft genome of sulfate reducer Desulfobacter latus type strain AcrS2 isolated from marine sediment.</title>
        <authorList>
            <person name="Hoppe M."/>
            <person name="Larsen C.K."/>
            <person name="Marshall I.P.G."/>
            <person name="Schramm A."/>
            <person name="Marietou A.G."/>
        </authorList>
    </citation>
    <scope>NUCLEOTIDE SEQUENCE [LARGE SCALE GENOMIC DNA]</scope>
    <source>
        <strain evidence="1 2">AcRS2</strain>
    </source>
</reference>
<evidence type="ECO:0000313" key="2">
    <source>
        <dbReference type="Proteomes" id="UP000553343"/>
    </source>
</evidence>
<sequence length="167" mass="18884">MPIKGLLLRWKCPGCNKTATAYPDFALPYKRYTIPTILAFSQAYVNDPTHSYRRLVDECPLPHQVDPNSKTDHEPMMEHSTIHRWITTLGGYAGVVQNATDLMVQANPTTSLCRDLAGLKISPLKYMSSKRKQILLTCFQLVTLVPLYLAQFRVPIFPKLATRAGYT</sequence>
<gene>
    <name evidence="1" type="ORF">HXW94_04275</name>
</gene>